<evidence type="ECO:0000313" key="1">
    <source>
        <dbReference type="EMBL" id="SVB86356.1"/>
    </source>
</evidence>
<proteinExistence type="predicted"/>
<dbReference type="EMBL" id="UINC01061123">
    <property type="protein sequence ID" value="SVB86356.1"/>
    <property type="molecule type" value="Genomic_DNA"/>
</dbReference>
<name>A0A382HGH6_9ZZZZ</name>
<accession>A0A382HGH6</accession>
<gene>
    <name evidence="1" type="ORF">METZ01_LOCUS239210</name>
</gene>
<sequence>MVGGDQEALEDIQPILQDIGPTVDYVGANGLAAMMKVAVNLNLPVTILTFSESLLTAEKTGIARELARSC</sequence>
<reference evidence="1" key="1">
    <citation type="submission" date="2018-05" db="EMBL/GenBank/DDBJ databases">
        <authorList>
            <person name="Lanie J.A."/>
            <person name="Ng W.-L."/>
            <person name="Kazmierczak K.M."/>
            <person name="Andrzejewski T.M."/>
            <person name="Davidsen T.M."/>
            <person name="Wayne K.J."/>
            <person name="Tettelin H."/>
            <person name="Glass J.I."/>
            <person name="Rusch D."/>
            <person name="Podicherti R."/>
            <person name="Tsui H.-C.T."/>
            <person name="Winkler M.E."/>
        </authorList>
    </citation>
    <scope>NUCLEOTIDE SEQUENCE</scope>
</reference>
<dbReference type="AlphaFoldDB" id="A0A382HGH6"/>
<protein>
    <submittedName>
        <fullName evidence="1">Uncharacterized protein</fullName>
    </submittedName>
</protein>
<dbReference type="Gene3D" id="3.40.50.720">
    <property type="entry name" value="NAD(P)-binding Rossmann-like Domain"/>
    <property type="match status" value="1"/>
</dbReference>
<organism evidence="1">
    <name type="scientific">marine metagenome</name>
    <dbReference type="NCBI Taxonomy" id="408172"/>
    <lineage>
        <taxon>unclassified sequences</taxon>
        <taxon>metagenomes</taxon>
        <taxon>ecological metagenomes</taxon>
    </lineage>
</organism>